<dbReference type="InterPro" id="IPR013154">
    <property type="entry name" value="ADH-like_N"/>
</dbReference>
<protein>
    <submittedName>
        <fullName evidence="4">NADPH:quinone reductase-like Zn-dependent oxidoreductase</fullName>
    </submittedName>
</protein>
<comment type="caution">
    <text evidence="4">The sequence shown here is derived from an EMBL/GenBank/DDBJ whole genome shotgun (WGS) entry which is preliminary data.</text>
</comment>
<feature type="domain" description="Enoyl reductase (ER)" evidence="3">
    <location>
        <begin position="18"/>
        <end position="354"/>
    </location>
</feature>
<dbReference type="InterPro" id="IPR013149">
    <property type="entry name" value="ADH-like_C"/>
</dbReference>
<dbReference type="CDD" id="cd08274">
    <property type="entry name" value="MDR9"/>
    <property type="match status" value="1"/>
</dbReference>
<dbReference type="SUPFAM" id="SSF51735">
    <property type="entry name" value="NAD(P)-binding Rossmann-fold domains"/>
    <property type="match status" value="1"/>
</dbReference>
<proteinExistence type="predicted"/>
<dbReference type="Pfam" id="PF00107">
    <property type="entry name" value="ADH_zinc_N"/>
    <property type="match status" value="1"/>
</dbReference>
<keyword evidence="1" id="KW-0521">NADP</keyword>
<evidence type="ECO:0000259" key="3">
    <source>
        <dbReference type="SMART" id="SM00829"/>
    </source>
</evidence>
<dbReference type="Pfam" id="PF08240">
    <property type="entry name" value="ADH_N"/>
    <property type="match status" value="1"/>
</dbReference>
<evidence type="ECO:0000313" key="5">
    <source>
        <dbReference type="Proteomes" id="UP000294558"/>
    </source>
</evidence>
<dbReference type="InterPro" id="IPR020843">
    <property type="entry name" value="ER"/>
</dbReference>
<dbReference type="Proteomes" id="UP000294558">
    <property type="component" value="Unassembled WGS sequence"/>
</dbReference>
<dbReference type="InterPro" id="IPR011032">
    <property type="entry name" value="GroES-like_sf"/>
</dbReference>
<sequence length="360" mass="37670">MSDAIPTTMAAVHLRGFGGTDQLEYVTDAPVPTPAPDQVLIRVAAAGVNNTDINTRTGWYARDVTGSSADAAGGSQSGDEGWAGALEFPRIQGADACGRIVAVGADVDPSRVGERVIVTTMQTAYSTEPLSTTVFGSEYDGAFAQYAVAHTDETYAVDCDWTDVELASIPCAYSTAENMLHRIELGAERVLITGASGGVGHAAVQLAKRRGATVIAVAGADKADAVLGLGADEVIGRDVDPAERFGESSFDAIVDVVAGSFFGSVTRLLRNGGRYVTAGAIAGPIVELDVRDLYLKDLSLHGSTYQPPEVFANLVGYIERGEIRPLIAATYPLERIVDAQDAFVAKHHVGKIVLTIPTGT</sequence>
<dbReference type="GO" id="GO:0016651">
    <property type="term" value="F:oxidoreductase activity, acting on NAD(P)H"/>
    <property type="evidence" value="ECO:0007669"/>
    <property type="project" value="TreeGrafter"/>
</dbReference>
<reference evidence="4 5" key="1">
    <citation type="submission" date="2019-03" db="EMBL/GenBank/DDBJ databases">
        <title>Sequencing the genomes of 1000 actinobacteria strains.</title>
        <authorList>
            <person name="Klenk H.-P."/>
        </authorList>
    </citation>
    <scope>NUCLEOTIDE SEQUENCE [LARGE SCALE GENOMIC DNA]</scope>
    <source>
        <strain evidence="4 5">DSM 18936</strain>
    </source>
</reference>
<dbReference type="Gene3D" id="3.40.50.720">
    <property type="entry name" value="NAD(P)-binding Rossmann-like Domain"/>
    <property type="match status" value="1"/>
</dbReference>
<evidence type="ECO:0000256" key="1">
    <source>
        <dbReference type="ARBA" id="ARBA00022857"/>
    </source>
</evidence>
<name>A0A4R7I3I7_9ACTN</name>
<dbReference type="Gene3D" id="3.90.180.10">
    <property type="entry name" value="Medium-chain alcohol dehydrogenases, catalytic domain"/>
    <property type="match status" value="1"/>
</dbReference>
<evidence type="ECO:0000313" key="4">
    <source>
        <dbReference type="EMBL" id="TDT18202.1"/>
    </source>
</evidence>
<evidence type="ECO:0000256" key="2">
    <source>
        <dbReference type="ARBA" id="ARBA00023002"/>
    </source>
</evidence>
<dbReference type="PANTHER" id="PTHR48106">
    <property type="entry name" value="QUINONE OXIDOREDUCTASE PIG3-RELATED"/>
    <property type="match status" value="1"/>
</dbReference>
<dbReference type="SMART" id="SM00829">
    <property type="entry name" value="PKS_ER"/>
    <property type="match status" value="1"/>
</dbReference>
<keyword evidence="2" id="KW-0560">Oxidoreductase</keyword>
<gene>
    <name evidence="4" type="ORF">BDK89_3819</name>
</gene>
<dbReference type="AlphaFoldDB" id="A0A4R7I3I7"/>
<dbReference type="InterPro" id="IPR036291">
    <property type="entry name" value="NAD(P)-bd_dom_sf"/>
</dbReference>
<organism evidence="4 5">
    <name type="scientific">Ilumatobacter fluminis</name>
    <dbReference type="NCBI Taxonomy" id="467091"/>
    <lineage>
        <taxon>Bacteria</taxon>
        <taxon>Bacillati</taxon>
        <taxon>Actinomycetota</taxon>
        <taxon>Acidimicrobiia</taxon>
        <taxon>Acidimicrobiales</taxon>
        <taxon>Ilumatobacteraceae</taxon>
        <taxon>Ilumatobacter</taxon>
    </lineage>
</organism>
<dbReference type="GO" id="GO:0070402">
    <property type="term" value="F:NADPH binding"/>
    <property type="evidence" value="ECO:0007669"/>
    <property type="project" value="TreeGrafter"/>
</dbReference>
<dbReference type="EMBL" id="SOAU01000001">
    <property type="protein sequence ID" value="TDT18202.1"/>
    <property type="molecule type" value="Genomic_DNA"/>
</dbReference>
<dbReference type="RefSeq" id="WP_208294130.1">
    <property type="nucleotide sequence ID" value="NZ_SOAU01000001.1"/>
</dbReference>
<dbReference type="PANTHER" id="PTHR48106:SF18">
    <property type="entry name" value="QUINONE OXIDOREDUCTASE PIG3"/>
    <property type="match status" value="1"/>
</dbReference>
<keyword evidence="5" id="KW-1185">Reference proteome</keyword>
<accession>A0A4R7I3I7</accession>
<dbReference type="SUPFAM" id="SSF50129">
    <property type="entry name" value="GroES-like"/>
    <property type="match status" value="1"/>
</dbReference>